<comment type="pathway">
    <text evidence="2 15">Porphyrin-containing compound metabolism; protoporphyrin-IX biosynthesis; protoporphyrinogen-IX from coproporphyrinogen-III (AdoMet route): step 1/1.</text>
</comment>
<dbReference type="GO" id="GO:0005737">
    <property type="term" value="C:cytoplasm"/>
    <property type="evidence" value="ECO:0007669"/>
    <property type="project" value="UniProtKB-SubCell"/>
</dbReference>
<keyword evidence="8 15" id="KW-0479">Metal-binding</keyword>
<keyword evidence="11 15" id="KW-0411">Iron-sulfur</keyword>
<evidence type="ECO:0000256" key="8">
    <source>
        <dbReference type="ARBA" id="ARBA00022723"/>
    </source>
</evidence>
<feature type="binding site" evidence="17">
    <location>
        <position position="57"/>
    </location>
    <ligand>
        <name>[4Fe-4S] cluster</name>
        <dbReference type="ChEBI" id="CHEBI:49883"/>
        <note>4Fe-4S-S-AdoMet</note>
    </ligand>
</feature>
<dbReference type="GO" id="GO:0004109">
    <property type="term" value="F:coproporphyrinogen oxidase activity"/>
    <property type="evidence" value="ECO:0007669"/>
    <property type="project" value="InterPro"/>
</dbReference>
<evidence type="ECO:0000256" key="10">
    <source>
        <dbReference type="ARBA" id="ARBA00023004"/>
    </source>
</evidence>
<dbReference type="PANTHER" id="PTHR13932">
    <property type="entry name" value="COPROPORPHYRINIGEN III OXIDASE"/>
    <property type="match status" value="1"/>
</dbReference>
<dbReference type="AlphaFoldDB" id="D8JSD8"/>
<evidence type="ECO:0000256" key="12">
    <source>
        <dbReference type="ARBA" id="ARBA00023244"/>
    </source>
</evidence>
<feature type="binding site" evidence="16">
    <location>
        <position position="168"/>
    </location>
    <ligand>
        <name>S-adenosyl-L-methionine</name>
        <dbReference type="ChEBI" id="CHEBI:59789"/>
        <label>2</label>
    </ligand>
</feature>
<dbReference type="InterPro" id="IPR023404">
    <property type="entry name" value="rSAM_horseshoe"/>
</dbReference>
<dbReference type="PANTHER" id="PTHR13932:SF6">
    <property type="entry name" value="OXYGEN-INDEPENDENT COPROPORPHYRINOGEN III OXIDASE"/>
    <property type="match status" value="1"/>
</dbReference>
<dbReference type="KEGG" id="hdn:Hden_0576"/>
<evidence type="ECO:0000256" key="7">
    <source>
        <dbReference type="ARBA" id="ARBA00022691"/>
    </source>
</evidence>
<evidence type="ECO:0000256" key="9">
    <source>
        <dbReference type="ARBA" id="ARBA00023002"/>
    </source>
</evidence>
<feature type="binding site" evidence="16">
    <location>
        <position position="51"/>
    </location>
    <ligand>
        <name>S-adenosyl-L-methionine</name>
        <dbReference type="ChEBI" id="CHEBI:59789"/>
        <label>1</label>
    </ligand>
</feature>
<dbReference type="RefSeq" id="WP_013214614.1">
    <property type="nucleotide sequence ID" value="NC_014313.1"/>
</dbReference>
<comment type="catalytic activity">
    <reaction evidence="14 15">
        <text>coproporphyrinogen III + 2 S-adenosyl-L-methionine = protoporphyrinogen IX + 2 5'-deoxyadenosine + 2 L-methionine + 2 CO2</text>
        <dbReference type="Rhea" id="RHEA:15425"/>
        <dbReference type="ChEBI" id="CHEBI:16526"/>
        <dbReference type="ChEBI" id="CHEBI:17319"/>
        <dbReference type="ChEBI" id="CHEBI:57307"/>
        <dbReference type="ChEBI" id="CHEBI:57309"/>
        <dbReference type="ChEBI" id="CHEBI:57844"/>
        <dbReference type="ChEBI" id="CHEBI:59789"/>
        <dbReference type="EC" id="1.3.98.3"/>
    </reaction>
</comment>
<keyword evidence="12 15" id="KW-0627">Porphyrin biosynthesis</keyword>
<feature type="binding site" evidence="16">
    <location>
        <position position="108"/>
    </location>
    <ligand>
        <name>S-adenosyl-L-methionine</name>
        <dbReference type="ChEBI" id="CHEBI:59789"/>
        <label>1</label>
    </ligand>
</feature>
<keyword evidence="7 15" id="KW-0949">S-adenosyl-L-methionine</keyword>
<feature type="binding site" evidence="16">
    <location>
        <position position="141"/>
    </location>
    <ligand>
        <name>S-adenosyl-L-methionine</name>
        <dbReference type="ChEBI" id="CHEBI:59789"/>
        <label>1</label>
    </ligand>
</feature>
<comment type="cofactor">
    <cofactor evidence="15 17">
        <name>[4Fe-4S] cluster</name>
        <dbReference type="ChEBI" id="CHEBI:49883"/>
    </cofactor>
    <text evidence="15 17">Binds 1 [4Fe-4S] cluster. The cluster is coordinated with 3 cysteines and an exchangeable S-adenosyl-L-methionine.</text>
</comment>
<organism evidence="19 20">
    <name type="scientific">Hyphomicrobium denitrificans (strain ATCC 51888 / DSM 1869 / NCIMB 11706 / TK 0415)</name>
    <dbReference type="NCBI Taxonomy" id="582899"/>
    <lineage>
        <taxon>Bacteria</taxon>
        <taxon>Pseudomonadati</taxon>
        <taxon>Pseudomonadota</taxon>
        <taxon>Alphaproteobacteria</taxon>
        <taxon>Hyphomicrobiales</taxon>
        <taxon>Hyphomicrobiaceae</taxon>
        <taxon>Hyphomicrobium</taxon>
    </lineage>
</organism>
<dbReference type="SFLD" id="SFLDS00029">
    <property type="entry name" value="Radical_SAM"/>
    <property type="match status" value="1"/>
</dbReference>
<evidence type="ECO:0000313" key="20">
    <source>
        <dbReference type="Proteomes" id="UP000002033"/>
    </source>
</evidence>
<dbReference type="NCBIfam" id="TIGR00538">
    <property type="entry name" value="hemN"/>
    <property type="match status" value="1"/>
</dbReference>
<dbReference type="Pfam" id="PF04055">
    <property type="entry name" value="Radical_SAM"/>
    <property type="match status" value="1"/>
</dbReference>
<dbReference type="SMART" id="SM00729">
    <property type="entry name" value="Elp3"/>
    <property type="match status" value="1"/>
</dbReference>
<dbReference type="EMBL" id="CP002083">
    <property type="protein sequence ID" value="ADJ22397.1"/>
    <property type="molecule type" value="Genomic_DNA"/>
</dbReference>
<dbReference type="EC" id="1.3.98.3" evidence="15"/>
<dbReference type="PIRSF" id="PIRSF000167">
    <property type="entry name" value="HemN"/>
    <property type="match status" value="1"/>
</dbReference>
<keyword evidence="10 15" id="KW-0408">Iron</keyword>
<comment type="subcellular location">
    <subcellularLocation>
        <location evidence="1 15">Cytoplasm</location>
    </subcellularLocation>
</comment>
<feature type="binding site" evidence="16">
    <location>
        <position position="205"/>
    </location>
    <ligand>
        <name>S-adenosyl-L-methionine</name>
        <dbReference type="ChEBI" id="CHEBI:59789"/>
        <label>2</label>
    </ligand>
</feature>
<keyword evidence="5 15" id="KW-0004">4Fe-4S</keyword>
<dbReference type="CDD" id="cd01335">
    <property type="entry name" value="Radical_SAM"/>
    <property type="match status" value="1"/>
</dbReference>
<feature type="binding site" evidence="16">
    <location>
        <begin position="63"/>
        <end position="65"/>
    </location>
    <ligand>
        <name>S-adenosyl-L-methionine</name>
        <dbReference type="ChEBI" id="CHEBI:59789"/>
        <label>2</label>
    </ligand>
</feature>
<comment type="subunit">
    <text evidence="4">Monomer.</text>
</comment>
<keyword evidence="6 15" id="KW-0963">Cytoplasm</keyword>
<dbReference type="InterPro" id="IPR007197">
    <property type="entry name" value="rSAM"/>
</dbReference>
<dbReference type="SFLD" id="SFLDG01065">
    <property type="entry name" value="anaerobic_coproporphyrinogen-I"/>
    <property type="match status" value="1"/>
</dbReference>
<evidence type="ECO:0000256" key="3">
    <source>
        <dbReference type="ARBA" id="ARBA00005493"/>
    </source>
</evidence>
<dbReference type="InterPro" id="IPR004558">
    <property type="entry name" value="Coprogen_oxidase_HemN"/>
</dbReference>
<dbReference type="UniPathway" id="UPA00251">
    <property type="reaction ID" value="UER00323"/>
</dbReference>
<feature type="binding site" evidence="17">
    <location>
        <position position="61"/>
    </location>
    <ligand>
        <name>[4Fe-4S] cluster</name>
        <dbReference type="ChEBI" id="CHEBI:49883"/>
        <note>4Fe-4S-S-AdoMet</note>
    </ligand>
</feature>
<sequence>MQSTLLRAYGEARLPRYTSYPTAPLFSPVVDETVYAGWLSALAPRDPVSLYLHIPYCRSMCWYCGCNTTISARDEPVANYLDVLHREIEMVASQIGRRQRVKYVHFGGGTPTIMKPAQFIGLVHLLRDAFDIVDDAELAIEIDPRTISREMLAAMRGSGINRASIGVQTFDPKVQQSINRIQSVECTSQTVAALRRIGINRINFDLIYGLPNQTVQSCIETVKTALTMKPDRLAVFGYAHVPDVKKHQRLIDVKTLPDSAERVEQTVAIADALVNAGYKQIGLDCFALPDDELGVAQASHRLRRNFQGYTSDDCEALIGFGASAIGKTKQGYVQNETAIGNYSTRVRDGRLATAKGYSLTSEDRGRAAIIERLMCDFEADLPGICSRYGLDHAALTGGNERLSRAIDEGLAQMDGNILRIENDHRYLVRVVAAAFDSYLDRSAQRHSKAV</sequence>
<name>D8JSD8_HYPDA</name>
<evidence type="ECO:0000256" key="6">
    <source>
        <dbReference type="ARBA" id="ARBA00022490"/>
    </source>
</evidence>
<feature type="binding site" evidence="16">
    <location>
        <position position="325"/>
    </location>
    <ligand>
        <name>S-adenosyl-L-methionine</name>
        <dbReference type="ChEBI" id="CHEBI:59789"/>
        <label>1</label>
    </ligand>
</feature>
<protein>
    <recommendedName>
        <fullName evidence="15">Coproporphyrinogen-III oxidase</fullName>
        <ecNumber evidence="15">1.3.98.3</ecNumber>
    </recommendedName>
</protein>
<evidence type="ECO:0000256" key="1">
    <source>
        <dbReference type="ARBA" id="ARBA00004496"/>
    </source>
</evidence>
<dbReference type="InterPro" id="IPR006638">
    <property type="entry name" value="Elp3/MiaA/NifB-like_rSAM"/>
</dbReference>
<evidence type="ECO:0000256" key="17">
    <source>
        <dbReference type="PIRSR" id="PIRSR000167-2"/>
    </source>
</evidence>
<evidence type="ECO:0000256" key="4">
    <source>
        <dbReference type="ARBA" id="ARBA00011245"/>
    </source>
</evidence>
<dbReference type="Gene3D" id="3.80.30.20">
    <property type="entry name" value="tm_1862 like domain"/>
    <property type="match status" value="1"/>
</dbReference>
<evidence type="ECO:0000256" key="15">
    <source>
        <dbReference type="PIRNR" id="PIRNR000167"/>
    </source>
</evidence>
<evidence type="ECO:0000256" key="16">
    <source>
        <dbReference type="PIRSR" id="PIRSR000167-1"/>
    </source>
</evidence>
<evidence type="ECO:0000256" key="13">
    <source>
        <dbReference type="ARBA" id="ARBA00024295"/>
    </source>
</evidence>
<feature type="binding site" evidence="16">
    <location>
        <position position="180"/>
    </location>
    <ligand>
        <name>S-adenosyl-L-methionine</name>
        <dbReference type="ChEBI" id="CHEBI:59789"/>
        <label>2</label>
    </ligand>
</feature>
<evidence type="ECO:0000313" key="19">
    <source>
        <dbReference type="EMBL" id="ADJ22397.1"/>
    </source>
</evidence>
<feature type="binding site" evidence="16">
    <location>
        <begin position="109"/>
        <end position="110"/>
    </location>
    <ligand>
        <name>S-adenosyl-L-methionine</name>
        <dbReference type="ChEBI" id="CHEBI:59789"/>
        <label>2</label>
    </ligand>
</feature>
<dbReference type="eggNOG" id="COG0635">
    <property type="taxonomic scope" value="Bacteria"/>
</dbReference>
<dbReference type="InterPro" id="IPR058240">
    <property type="entry name" value="rSAM_sf"/>
</dbReference>
<dbReference type="GO" id="GO:0051539">
    <property type="term" value="F:4 iron, 4 sulfur cluster binding"/>
    <property type="evidence" value="ECO:0007669"/>
    <property type="project" value="UniProtKB-KW"/>
</dbReference>
<dbReference type="HOGENOM" id="CLU_027579_3_0_5"/>
<dbReference type="SUPFAM" id="SSF102114">
    <property type="entry name" value="Radical SAM enzymes"/>
    <property type="match status" value="1"/>
</dbReference>
<dbReference type="PROSITE" id="PS51918">
    <property type="entry name" value="RADICAL_SAM"/>
    <property type="match status" value="1"/>
</dbReference>
<accession>D8JSD8</accession>
<dbReference type="GO" id="GO:0006782">
    <property type="term" value="P:protoporphyrinogen IX biosynthetic process"/>
    <property type="evidence" value="ECO:0007669"/>
    <property type="project" value="UniProtKB-UniPathway"/>
</dbReference>
<proteinExistence type="inferred from homology"/>
<evidence type="ECO:0000256" key="14">
    <source>
        <dbReference type="ARBA" id="ARBA00048321"/>
    </source>
</evidence>
<comment type="function">
    <text evidence="13">Involved in the heme biosynthesis. Catalyzes the anaerobic oxidative decarboxylation of propionate groups of rings A and B of coproporphyrinogen III to yield the vinyl groups in protoporphyrinogen IX.</text>
</comment>
<evidence type="ECO:0000259" key="18">
    <source>
        <dbReference type="PROSITE" id="PS51918"/>
    </source>
</evidence>
<dbReference type="OrthoDB" id="9808022at2"/>
<evidence type="ECO:0000256" key="2">
    <source>
        <dbReference type="ARBA" id="ARBA00004785"/>
    </source>
</evidence>
<comment type="similarity">
    <text evidence="3 15">Belongs to the anaerobic coproporphyrinogen-III oxidase family.</text>
</comment>
<feature type="domain" description="Radical SAM core" evidence="18">
    <location>
        <begin position="42"/>
        <end position="279"/>
    </location>
</feature>
<reference evidence="20" key="1">
    <citation type="journal article" date="2011" name="J. Bacteriol.">
        <title>Genome sequences of eight morphologically diverse alphaproteobacteria.</title>
        <authorList>
            <consortium name="US DOE Joint Genome Institute"/>
            <person name="Brown P.J."/>
            <person name="Kysela D.T."/>
            <person name="Buechlein A."/>
            <person name="Hemmerich C."/>
            <person name="Brun Y.V."/>
        </authorList>
    </citation>
    <scope>NUCLEOTIDE SEQUENCE [LARGE SCALE GENOMIC DNA]</scope>
    <source>
        <strain evidence="20">ATCC 51888 / DSM 1869 / NCIB 11706 / TK 0415</strain>
    </source>
</reference>
<feature type="binding site" evidence="17">
    <location>
        <position position="64"/>
    </location>
    <ligand>
        <name>[4Fe-4S] cluster</name>
        <dbReference type="ChEBI" id="CHEBI:49883"/>
        <note>4Fe-4S-S-AdoMet</note>
    </ligand>
</feature>
<dbReference type="GO" id="GO:0051989">
    <property type="term" value="F:coproporphyrinogen dehydrogenase activity"/>
    <property type="evidence" value="ECO:0007669"/>
    <property type="project" value="UniProtKB-EC"/>
</dbReference>
<evidence type="ECO:0000256" key="11">
    <source>
        <dbReference type="ARBA" id="ARBA00023014"/>
    </source>
</evidence>
<dbReference type="STRING" id="582899.Hden_0576"/>
<dbReference type="Proteomes" id="UP000002033">
    <property type="component" value="Chromosome"/>
</dbReference>
<feature type="binding site" evidence="16">
    <location>
        <position position="239"/>
    </location>
    <ligand>
        <name>S-adenosyl-L-methionine</name>
        <dbReference type="ChEBI" id="CHEBI:59789"/>
        <label>2</label>
    </ligand>
</feature>
<evidence type="ECO:0000256" key="5">
    <source>
        <dbReference type="ARBA" id="ARBA00022485"/>
    </source>
</evidence>
<dbReference type="GO" id="GO:0046872">
    <property type="term" value="F:metal ion binding"/>
    <property type="evidence" value="ECO:0007669"/>
    <property type="project" value="UniProtKB-KW"/>
</dbReference>
<keyword evidence="20" id="KW-1185">Reference proteome</keyword>
<dbReference type="Gene3D" id="1.10.10.920">
    <property type="match status" value="1"/>
</dbReference>
<dbReference type="InterPro" id="IPR034505">
    <property type="entry name" value="Coproporphyrinogen-III_oxidase"/>
</dbReference>
<gene>
    <name evidence="19" type="ordered locus">Hden_0576</name>
</gene>
<keyword evidence="9 15" id="KW-0560">Oxidoreductase</keyword>